<keyword evidence="1" id="KW-0472">Membrane</keyword>
<evidence type="ECO:0000313" key="2">
    <source>
        <dbReference type="EMBL" id="MBP2436827.1"/>
    </source>
</evidence>
<name>A0ABS4ZHS4_9MICO</name>
<dbReference type="HAMAP" id="MF_00386">
    <property type="entry name" value="UPF0161_YidD"/>
    <property type="match status" value="1"/>
</dbReference>
<reference evidence="2 3" key="1">
    <citation type="submission" date="2021-03" db="EMBL/GenBank/DDBJ databases">
        <title>Sequencing the genomes of 1000 actinobacteria strains.</title>
        <authorList>
            <person name="Klenk H.-P."/>
        </authorList>
    </citation>
    <scope>NUCLEOTIDE SEQUENCE [LARGE SCALE GENOMIC DNA]</scope>
    <source>
        <strain evidence="2 3">DSM 24221</strain>
    </source>
</reference>
<dbReference type="EMBL" id="JAGIOL010000001">
    <property type="protein sequence ID" value="MBP2436827.1"/>
    <property type="molecule type" value="Genomic_DNA"/>
</dbReference>
<dbReference type="PANTHER" id="PTHR33383:SF1">
    <property type="entry name" value="MEMBRANE PROTEIN INSERTION EFFICIENCY FACTOR-RELATED"/>
    <property type="match status" value="1"/>
</dbReference>
<keyword evidence="3" id="KW-1185">Reference proteome</keyword>
<dbReference type="NCBIfam" id="TIGR00278">
    <property type="entry name" value="membrane protein insertion efficiency factor YidD"/>
    <property type="match status" value="1"/>
</dbReference>
<comment type="similarity">
    <text evidence="1">Belongs to the UPF0161 family.</text>
</comment>
<dbReference type="InterPro" id="IPR002696">
    <property type="entry name" value="Membr_insert_effic_factor_YidD"/>
</dbReference>
<comment type="function">
    <text evidence="1">Could be involved in insertion of integral membrane proteins into the membrane.</text>
</comment>
<comment type="subcellular location">
    <subcellularLocation>
        <location evidence="1">Cell membrane</location>
        <topology evidence="1">Peripheral membrane protein</topology>
        <orientation evidence="1">Cytoplasmic side</orientation>
    </subcellularLocation>
</comment>
<gene>
    <name evidence="2" type="ORF">JOF34_001413</name>
</gene>
<proteinExistence type="inferred from homology"/>
<sequence length="115" mass="12445">MSVLPASATGPARFRVSDAVVLPLIPRNIGLLLLTGYRATISKLYGDVCRYYPSCSAYAVTAVQQHGLVRGSGRAISRIARCHPWAAGGEDDVPPHADFSYDLTSRGFVVPRRKD</sequence>
<dbReference type="SMART" id="SM01234">
    <property type="entry name" value="Haemolytic"/>
    <property type="match status" value="1"/>
</dbReference>
<dbReference type="Pfam" id="PF01809">
    <property type="entry name" value="YidD"/>
    <property type="match status" value="1"/>
</dbReference>
<comment type="caution">
    <text evidence="2">The sequence shown here is derived from an EMBL/GenBank/DDBJ whole genome shotgun (WGS) entry which is preliminary data.</text>
</comment>
<dbReference type="Proteomes" id="UP001519362">
    <property type="component" value="Unassembled WGS sequence"/>
</dbReference>
<keyword evidence="1" id="KW-1003">Cell membrane</keyword>
<accession>A0ABS4ZHS4</accession>
<evidence type="ECO:0000313" key="3">
    <source>
        <dbReference type="Proteomes" id="UP001519362"/>
    </source>
</evidence>
<evidence type="ECO:0000256" key="1">
    <source>
        <dbReference type="HAMAP-Rule" id="MF_00386"/>
    </source>
</evidence>
<dbReference type="PANTHER" id="PTHR33383">
    <property type="entry name" value="MEMBRANE PROTEIN INSERTION EFFICIENCY FACTOR-RELATED"/>
    <property type="match status" value="1"/>
</dbReference>
<protein>
    <recommendedName>
        <fullName evidence="1">Putative membrane protein insertion efficiency factor</fullName>
    </recommendedName>
</protein>
<dbReference type="RefSeq" id="WP_165135433.1">
    <property type="nucleotide sequence ID" value="NZ_CP049253.1"/>
</dbReference>
<organism evidence="2 3">
    <name type="scientific">Microbacterium amylolyticum</name>
    <dbReference type="NCBI Taxonomy" id="936337"/>
    <lineage>
        <taxon>Bacteria</taxon>
        <taxon>Bacillati</taxon>
        <taxon>Actinomycetota</taxon>
        <taxon>Actinomycetes</taxon>
        <taxon>Micrococcales</taxon>
        <taxon>Microbacteriaceae</taxon>
        <taxon>Microbacterium</taxon>
    </lineage>
</organism>